<dbReference type="PANTHER" id="PTHR42894:SF1">
    <property type="entry name" value="N-(5'-PHOSPHORIBOSYL)ANTHRANILATE ISOMERASE"/>
    <property type="match status" value="1"/>
</dbReference>
<dbReference type="EMBL" id="CP075546">
    <property type="protein sequence ID" value="QVV90550.1"/>
    <property type="molecule type" value="Genomic_DNA"/>
</dbReference>
<dbReference type="Proteomes" id="UP000680656">
    <property type="component" value="Chromosome"/>
</dbReference>
<dbReference type="InterPro" id="IPR044643">
    <property type="entry name" value="TrpF_fam"/>
</dbReference>
<evidence type="ECO:0000256" key="2">
    <source>
        <dbReference type="ARBA" id="ARBA00004664"/>
    </source>
</evidence>
<dbReference type="AlphaFoldDB" id="A0A8E7B185"/>
<dbReference type="InterPro" id="IPR001240">
    <property type="entry name" value="PRAI_dom"/>
</dbReference>
<keyword evidence="11" id="KW-1185">Reference proteome</keyword>
<comment type="similarity">
    <text evidence="3 8">Belongs to the TrpF family.</text>
</comment>
<keyword evidence="5 8" id="KW-0822">Tryptophan biosynthesis</keyword>
<evidence type="ECO:0000256" key="4">
    <source>
        <dbReference type="ARBA" id="ARBA00022605"/>
    </source>
</evidence>
<dbReference type="Gene3D" id="3.20.20.70">
    <property type="entry name" value="Aldolase class I"/>
    <property type="match status" value="1"/>
</dbReference>
<dbReference type="UniPathway" id="UPA00035">
    <property type="reaction ID" value="UER00042"/>
</dbReference>
<evidence type="ECO:0000256" key="3">
    <source>
        <dbReference type="ARBA" id="ARBA00007571"/>
    </source>
</evidence>
<dbReference type="SUPFAM" id="SSF51366">
    <property type="entry name" value="Ribulose-phoshate binding barrel"/>
    <property type="match status" value="1"/>
</dbReference>
<accession>A0A8E7B185</accession>
<dbReference type="PANTHER" id="PTHR42894">
    <property type="entry name" value="N-(5'-PHOSPHORIBOSYL)ANTHRANILATE ISOMERASE"/>
    <property type="match status" value="1"/>
</dbReference>
<evidence type="ECO:0000259" key="9">
    <source>
        <dbReference type="Pfam" id="PF00697"/>
    </source>
</evidence>
<keyword evidence="7 8" id="KW-0413">Isomerase</keyword>
<dbReference type="GO" id="GO:0004640">
    <property type="term" value="F:phosphoribosylanthranilate isomerase activity"/>
    <property type="evidence" value="ECO:0007669"/>
    <property type="project" value="UniProtKB-UniRule"/>
</dbReference>
<keyword evidence="4 8" id="KW-0028">Amino-acid biosynthesis</keyword>
<dbReference type="InterPro" id="IPR011060">
    <property type="entry name" value="RibuloseP-bd_barrel"/>
</dbReference>
<evidence type="ECO:0000256" key="1">
    <source>
        <dbReference type="ARBA" id="ARBA00001164"/>
    </source>
</evidence>
<dbReference type="HAMAP" id="MF_00135">
    <property type="entry name" value="PRAI"/>
    <property type="match status" value="1"/>
</dbReference>
<dbReference type="EC" id="5.3.1.24" evidence="8"/>
<evidence type="ECO:0000313" key="11">
    <source>
        <dbReference type="Proteomes" id="UP000680656"/>
    </source>
</evidence>
<comment type="catalytic activity">
    <reaction evidence="1 8">
        <text>N-(5-phospho-beta-D-ribosyl)anthranilate = 1-(2-carboxyphenylamino)-1-deoxy-D-ribulose 5-phosphate</text>
        <dbReference type="Rhea" id="RHEA:21540"/>
        <dbReference type="ChEBI" id="CHEBI:18277"/>
        <dbReference type="ChEBI" id="CHEBI:58613"/>
        <dbReference type="EC" id="5.3.1.24"/>
    </reaction>
</comment>
<dbReference type="InterPro" id="IPR013785">
    <property type="entry name" value="Aldolase_TIM"/>
</dbReference>
<name>A0A8E7B185_9EURY</name>
<sequence length="194" mass="20765">MRIKICGITCQEDARLADHAGADAIGVVLFSDSPRSVSPEKAKEIFKAAGPYMGRVCVSHTDSSEDLAQILDLHPTAIQISYPHTLPEDRTVQVIRVIKPGDPIPQSADAIIVDASMGKGTLYDHTYAQQIIAMSKIPVILAGGLNPENVSEAVRTLRPYAVDVASGVESAPGIKDQKKVLSFVKNAREAEYGA</sequence>
<protein>
    <recommendedName>
        <fullName evidence="8">N-(5'-phosphoribosyl)anthranilate isomerase</fullName>
        <shortName evidence="8">PRAI</shortName>
        <ecNumber evidence="8">5.3.1.24</ecNumber>
    </recommendedName>
</protein>
<gene>
    <name evidence="8" type="primary">trpF</name>
    <name evidence="10" type="ORF">KHC33_05465</name>
</gene>
<organism evidence="10 11">
    <name type="scientific">Methanospirillum purgamenti</name>
    <dbReference type="NCBI Taxonomy" id="2834276"/>
    <lineage>
        <taxon>Archaea</taxon>
        <taxon>Methanobacteriati</taxon>
        <taxon>Methanobacteriota</taxon>
        <taxon>Stenosarchaea group</taxon>
        <taxon>Methanomicrobia</taxon>
        <taxon>Methanomicrobiales</taxon>
        <taxon>Methanospirillaceae</taxon>
        <taxon>Methanospirillum</taxon>
    </lineage>
</organism>
<evidence type="ECO:0000256" key="6">
    <source>
        <dbReference type="ARBA" id="ARBA00023141"/>
    </source>
</evidence>
<dbReference type="KEGG" id="mrtj:KHC33_05465"/>
<evidence type="ECO:0000313" key="10">
    <source>
        <dbReference type="EMBL" id="QVV90550.1"/>
    </source>
</evidence>
<evidence type="ECO:0000256" key="7">
    <source>
        <dbReference type="ARBA" id="ARBA00023235"/>
    </source>
</evidence>
<feature type="domain" description="N-(5'phosphoribosyl) anthranilate isomerase (PRAI)" evidence="9">
    <location>
        <begin position="3"/>
        <end position="186"/>
    </location>
</feature>
<dbReference type="GO" id="GO:0000162">
    <property type="term" value="P:L-tryptophan biosynthetic process"/>
    <property type="evidence" value="ECO:0007669"/>
    <property type="project" value="UniProtKB-UniRule"/>
</dbReference>
<dbReference type="CDD" id="cd00405">
    <property type="entry name" value="PRAI"/>
    <property type="match status" value="1"/>
</dbReference>
<proteinExistence type="inferred from homology"/>
<dbReference type="Pfam" id="PF00697">
    <property type="entry name" value="PRAI"/>
    <property type="match status" value="1"/>
</dbReference>
<reference evidence="10 11" key="1">
    <citation type="submission" date="2021-05" db="EMBL/GenBank/DDBJ databases">
        <title>A novel Methanospirillum isolate from a pyrite-forming mixed culture.</title>
        <authorList>
            <person name="Bunk B."/>
            <person name="Sproer C."/>
            <person name="Spring S."/>
            <person name="Pester M."/>
        </authorList>
    </citation>
    <scope>NUCLEOTIDE SEQUENCE [LARGE SCALE GENOMIC DNA]</scope>
    <source>
        <strain evidence="10 11">J.3.6.1-F.2.7.3</strain>
    </source>
</reference>
<evidence type="ECO:0000256" key="8">
    <source>
        <dbReference type="HAMAP-Rule" id="MF_00135"/>
    </source>
</evidence>
<keyword evidence="6 8" id="KW-0057">Aromatic amino acid biosynthesis</keyword>
<evidence type="ECO:0000256" key="5">
    <source>
        <dbReference type="ARBA" id="ARBA00022822"/>
    </source>
</evidence>
<comment type="pathway">
    <text evidence="2 8">Amino-acid biosynthesis; L-tryptophan biosynthesis; L-tryptophan from chorismate: step 3/5.</text>
</comment>